<feature type="domain" description="PAC" evidence="10">
    <location>
        <begin position="469"/>
        <end position="520"/>
    </location>
</feature>
<dbReference type="Pfam" id="PF08447">
    <property type="entry name" value="PAS_3"/>
    <property type="match status" value="2"/>
</dbReference>
<keyword evidence="12" id="KW-1185">Reference proteome</keyword>
<organism evidence="11 12">
    <name type="scientific">Halarchaeum nitratireducens</name>
    <dbReference type="NCBI Taxonomy" id="489913"/>
    <lineage>
        <taxon>Archaea</taxon>
        <taxon>Methanobacteriati</taxon>
        <taxon>Methanobacteriota</taxon>
        <taxon>Stenosarchaea group</taxon>
        <taxon>Halobacteria</taxon>
        <taxon>Halobacteriales</taxon>
        <taxon>Halobacteriaceae</taxon>
    </lineage>
</organism>
<dbReference type="Pfam" id="PF00512">
    <property type="entry name" value="HisKA"/>
    <property type="match status" value="1"/>
</dbReference>
<evidence type="ECO:0000259" key="8">
    <source>
        <dbReference type="PROSITE" id="PS50110"/>
    </source>
</evidence>
<dbReference type="CDD" id="cd00156">
    <property type="entry name" value="REC"/>
    <property type="match status" value="1"/>
</dbReference>
<comment type="catalytic activity">
    <reaction evidence="1">
        <text>ATP + protein L-histidine = ADP + protein N-phospho-L-histidine.</text>
        <dbReference type="EC" id="2.7.13.3"/>
    </reaction>
</comment>
<dbReference type="EMBL" id="BMOQ01000006">
    <property type="protein sequence ID" value="GGN21617.1"/>
    <property type="molecule type" value="Genomic_DNA"/>
</dbReference>
<feature type="domain" description="PAS" evidence="9">
    <location>
        <begin position="268"/>
        <end position="341"/>
    </location>
</feature>
<dbReference type="Pfam" id="PF02518">
    <property type="entry name" value="HATPase_c"/>
    <property type="match status" value="1"/>
</dbReference>
<dbReference type="Gene3D" id="3.40.50.2300">
    <property type="match status" value="1"/>
</dbReference>
<dbReference type="InterPro" id="IPR036890">
    <property type="entry name" value="HATPase_C_sf"/>
</dbReference>
<dbReference type="SUPFAM" id="SSF47384">
    <property type="entry name" value="Homodimeric domain of signal transducing histidine kinase"/>
    <property type="match status" value="1"/>
</dbReference>
<dbReference type="SUPFAM" id="SSF55785">
    <property type="entry name" value="PYP-like sensor domain (PAS domain)"/>
    <property type="match status" value="4"/>
</dbReference>
<keyword evidence="4" id="KW-0808">Transferase</keyword>
<dbReference type="InterPro" id="IPR005467">
    <property type="entry name" value="His_kinase_dom"/>
</dbReference>
<dbReference type="SMART" id="SM00086">
    <property type="entry name" value="PAC"/>
    <property type="match status" value="4"/>
</dbReference>
<dbReference type="RefSeq" id="WP_188879206.1">
    <property type="nucleotide sequence ID" value="NZ_BMOQ01000006.1"/>
</dbReference>
<dbReference type="SMART" id="SM00448">
    <property type="entry name" value="REC"/>
    <property type="match status" value="1"/>
</dbReference>
<dbReference type="SUPFAM" id="SSF55874">
    <property type="entry name" value="ATPase domain of HSP90 chaperone/DNA topoisomerase II/histidine kinase"/>
    <property type="match status" value="1"/>
</dbReference>
<dbReference type="EC" id="2.7.13.3" evidence="2"/>
<keyword evidence="5" id="KW-0418">Kinase</keyword>
<dbReference type="AlphaFoldDB" id="A0A830GDN0"/>
<comment type="caution">
    <text evidence="11">The sequence shown here is derived from an EMBL/GenBank/DDBJ whole genome shotgun (WGS) entry which is preliminary data.</text>
</comment>
<dbReference type="Pfam" id="PF08448">
    <property type="entry name" value="PAS_4"/>
    <property type="match status" value="1"/>
</dbReference>
<feature type="domain" description="PAS" evidence="9">
    <location>
        <begin position="136"/>
        <end position="210"/>
    </location>
</feature>
<dbReference type="InterPro" id="IPR013655">
    <property type="entry name" value="PAS_fold_3"/>
</dbReference>
<dbReference type="Proteomes" id="UP000608850">
    <property type="component" value="Unassembled WGS sequence"/>
</dbReference>
<dbReference type="InterPro" id="IPR011006">
    <property type="entry name" value="CheY-like_superfamily"/>
</dbReference>
<dbReference type="InterPro" id="IPR001610">
    <property type="entry name" value="PAC"/>
</dbReference>
<dbReference type="PRINTS" id="PR00344">
    <property type="entry name" value="BCTRLSENSOR"/>
</dbReference>
<evidence type="ECO:0000256" key="5">
    <source>
        <dbReference type="ARBA" id="ARBA00022777"/>
    </source>
</evidence>
<dbReference type="SMART" id="SM00091">
    <property type="entry name" value="PAS"/>
    <property type="match status" value="4"/>
</dbReference>
<feature type="domain" description="PAC" evidence="10">
    <location>
        <begin position="594"/>
        <end position="646"/>
    </location>
</feature>
<feature type="domain" description="PAS" evidence="9">
    <location>
        <begin position="388"/>
        <end position="466"/>
    </location>
</feature>
<dbReference type="Gene3D" id="3.30.565.10">
    <property type="entry name" value="Histidine kinase-like ATPase, C-terminal domain"/>
    <property type="match status" value="1"/>
</dbReference>
<dbReference type="PANTHER" id="PTHR43304:SF1">
    <property type="entry name" value="PAC DOMAIN-CONTAINING PROTEIN"/>
    <property type="match status" value="1"/>
</dbReference>
<dbReference type="NCBIfam" id="TIGR00229">
    <property type="entry name" value="sensory_box"/>
    <property type="match status" value="4"/>
</dbReference>
<dbReference type="GO" id="GO:0000155">
    <property type="term" value="F:phosphorelay sensor kinase activity"/>
    <property type="evidence" value="ECO:0007669"/>
    <property type="project" value="InterPro"/>
</dbReference>
<dbReference type="PROSITE" id="PS50112">
    <property type="entry name" value="PAS"/>
    <property type="match status" value="4"/>
</dbReference>
<accession>A0A830GDN0</accession>
<name>A0A830GDN0_9EURY</name>
<evidence type="ECO:0000256" key="4">
    <source>
        <dbReference type="ARBA" id="ARBA00022679"/>
    </source>
</evidence>
<feature type="domain" description="PAC" evidence="10">
    <location>
        <begin position="342"/>
        <end position="394"/>
    </location>
</feature>
<protein>
    <recommendedName>
        <fullName evidence="2">histidine kinase</fullName>
        <ecNumber evidence="2">2.7.13.3</ecNumber>
    </recommendedName>
</protein>
<gene>
    <name evidence="11" type="ORF">GCM10009021_23700</name>
</gene>
<reference evidence="11 12" key="1">
    <citation type="journal article" date="2019" name="Int. J. Syst. Evol. Microbiol.">
        <title>The Global Catalogue of Microorganisms (GCM) 10K type strain sequencing project: providing services to taxonomists for standard genome sequencing and annotation.</title>
        <authorList>
            <consortium name="The Broad Institute Genomics Platform"/>
            <consortium name="The Broad Institute Genome Sequencing Center for Infectious Disease"/>
            <person name="Wu L."/>
            <person name="Ma J."/>
        </authorList>
    </citation>
    <scope>NUCLEOTIDE SEQUENCE [LARGE SCALE GENOMIC DNA]</scope>
    <source>
        <strain evidence="11 12">JCM 16331</strain>
    </source>
</reference>
<dbReference type="CDD" id="cd00082">
    <property type="entry name" value="HisKA"/>
    <property type="match status" value="1"/>
</dbReference>
<evidence type="ECO:0000259" key="7">
    <source>
        <dbReference type="PROSITE" id="PS50109"/>
    </source>
</evidence>
<dbReference type="InterPro" id="IPR003661">
    <property type="entry name" value="HisK_dim/P_dom"/>
</dbReference>
<dbReference type="OrthoDB" id="8127at2157"/>
<dbReference type="PROSITE" id="PS50113">
    <property type="entry name" value="PAC"/>
    <property type="match status" value="4"/>
</dbReference>
<dbReference type="InterPro" id="IPR000014">
    <property type="entry name" value="PAS"/>
</dbReference>
<keyword evidence="3 6" id="KW-0597">Phosphoprotein</keyword>
<dbReference type="InterPro" id="IPR013767">
    <property type="entry name" value="PAS_fold"/>
</dbReference>
<evidence type="ECO:0000259" key="9">
    <source>
        <dbReference type="PROSITE" id="PS50112"/>
    </source>
</evidence>
<dbReference type="InterPro" id="IPR035965">
    <property type="entry name" value="PAS-like_dom_sf"/>
</dbReference>
<dbReference type="SUPFAM" id="SSF52172">
    <property type="entry name" value="CheY-like"/>
    <property type="match status" value="1"/>
</dbReference>
<dbReference type="InterPro" id="IPR052162">
    <property type="entry name" value="Sensor_kinase/Photoreceptor"/>
</dbReference>
<evidence type="ECO:0000256" key="2">
    <source>
        <dbReference type="ARBA" id="ARBA00012438"/>
    </source>
</evidence>
<feature type="domain" description="Response regulatory" evidence="8">
    <location>
        <begin position="9"/>
        <end position="125"/>
    </location>
</feature>
<dbReference type="SMART" id="SM00387">
    <property type="entry name" value="HATPase_c"/>
    <property type="match status" value="1"/>
</dbReference>
<dbReference type="InterPro" id="IPR013656">
    <property type="entry name" value="PAS_4"/>
</dbReference>
<dbReference type="InterPro" id="IPR000700">
    <property type="entry name" value="PAS-assoc_C"/>
</dbReference>
<dbReference type="PROSITE" id="PS50110">
    <property type="entry name" value="RESPONSE_REGULATORY"/>
    <property type="match status" value="1"/>
</dbReference>
<dbReference type="CDD" id="cd00130">
    <property type="entry name" value="PAS"/>
    <property type="match status" value="4"/>
</dbReference>
<dbReference type="PANTHER" id="PTHR43304">
    <property type="entry name" value="PHYTOCHROME-LIKE PROTEIN CPH1"/>
    <property type="match status" value="1"/>
</dbReference>
<dbReference type="Pfam" id="PF00989">
    <property type="entry name" value="PAS"/>
    <property type="match status" value="1"/>
</dbReference>
<evidence type="ECO:0000256" key="6">
    <source>
        <dbReference type="PROSITE-ProRule" id="PRU00169"/>
    </source>
</evidence>
<dbReference type="CDD" id="cd00075">
    <property type="entry name" value="HATPase"/>
    <property type="match status" value="1"/>
</dbReference>
<feature type="domain" description="PAS" evidence="9">
    <location>
        <begin position="521"/>
        <end position="591"/>
    </location>
</feature>
<dbReference type="Gene3D" id="2.10.70.100">
    <property type="match status" value="1"/>
</dbReference>
<dbReference type="InterPro" id="IPR004358">
    <property type="entry name" value="Sig_transdc_His_kin-like_C"/>
</dbReference>
<evidence type="ECO:0000256" key="3">
    <source>
        <dbReference type="ARBA" id="ARBA00022553"/>
    </source>
</evidence>
<sequence length="856" mass="97088">MSEQPSPIRILHVDDEPGFADLVATYLQREDDRFEVELAANASDGLDRLADAEFDCIVSDHDMPGQNGIEFLEAVRDDHPDLPFILFTGKGSEEVASEAISAGVTDYLQKGGGTHQYTVLANRIRNVVEKWHTEREAERIRTRLEAITANSNDAILTIDAESTIQFVNRAAEELFGYERDSIVGEPLTTLVPPRHREAHLDAMERYLETGERTIDWKAVEFPGRHRDGHEIPLSVSFNEFEEDDERRFVGVLRDISDRVRMEEDLRERERRFRQMAENLQEIVWMTDPEKEELIYVNRAYEEIWGRSAEGLYESPRSFLDAVHPDDRDRIKDALDTQATGTYEEEYRVRRPDGEVRWVNDRAVPIENDAGEVYRIVGITSDITDRKEREQEYDRLLDLLDHTEQIADVGGWEIDPETEDVFWSDHLFEMLGWDDDEEPPLGEALDVYVEDDRARVENAVRDAIEAGDSVDVEARFQRRDGGVRRFRIRGEPTLDGGEVVALRGAVQDITEQKHREQELRDEQQFVQSIYNALPDPLYAFDTEGDPIRWNVRLEEITGYTGDDIRGMSVTDFVPADEAETVAEKFQRVLEDEASVTFESAIRTKDGERLPYEFTGGPLKDANGELVGVTGIGRDIQARKERERELQERNERLNEFASIVSHDLQTPLNVVEGRVELAREECDSEHLDQIDTALDRMTRILEDVLWLAREGRDIGSTEPVALRSAVESAWNLVSESADGAELRYADDEGGLRTIRADSDRLSQLLENLLGNAVEHGGDDVTITVGGLDDGFYVEDDGPGIPTEKHERLFEMGYSTNEGGTGFGMSIVKQVADAHGWDVRVTDGSEGGARFEVTGVEFS</sequence>
<dbReference type="InterPro" id="IPR036097">
    <property type="entry name" value="HisK_dim/P_sf"/>
</dbReference>
<dbReference type="SMART" id="SM00388">
    <property type="entry name" value="HisKA"/>
    <property type="match status" value="1"/>
</dbReference>
<feature type="modified residue" description="4-aspartylphosphate" evidence="6">
    <location>
        <position position="60"/>
    </location>
</feature>
<evidence type="ECO:0000256" key="1">
    <source>
        <dbReference type="ARBA" id="ARBA00000085"/>
    </source>
</evidence>
<dbReference type="Pfam" id="PF00072">
    <property type="entry name" value="Response_reg"/>
    <property type="match status" value="1"/>
</dbReference>
<feature type="domain" description="Histidine kinase" evidence="7">
    <location>
        <begin position="657"/>
        <end position="851"/>
    </location>
</feature>
<feature type="domain" description="PAC" evidence="10">
    <location>
        <begin position="212"/>
        <end position="267"/>
    </location>
</feature>
<proteinExistence type="predicted"/>
<evidence type="ECO:0000313" key="11">
    <source>
        <dbReference type="EMBL" id="GGN21617.1"/>
    </source>
</evidence>
<dbReference type="GO" id="GO:0006355">
    <property type="term" value="P:regulation of DNA-templated transcription"/>
    <property type="evidence" value="ECO:0007669"/>
    <property type="project" value="InterPro"/>
</dbReference>
<dbReference type="InterPro" id="IPR001789">
    <property type="entry name" value="Sig_transdc_resp-reg_receiver"/>
</dbReference>
<dbReference type="PROSITE" id="PS50109">
    <property type="entry name" value="HIS_KIN"/>
    <property type="match status" value="1"/>
</dbReference>
<dbReference type="InterPro" id="IPR003594">
    <property type="entry name" value="HATPase_dom"/>
</dbReference>
<dbReference type="Gene3D" id="3.30.450.20">
    <property type="entry name" value="PAS domain"/>
    <property type="match status" value="4"/>
</dbReference>
<evidence type="ECO:0000313" key="12">
    <source>
        <dbReference type="Proteomes" id="UP000608850"/>
    </source>
</evidence>
<evidence type="ECO:0000259" key="10">
    <source>
        <dbReference type="PROSITE" id="PS50113"/>
    </source>
</evidence>
<dbReference type="Gene3D" id="1.10.287.130">
    <property type="match status" value="1"/>
</dbReference>